<feature type="compositionally biased region" description="Acidic residues" evidence="1">
    <location>
        <begin position="138"/>
        <end position="149"/>
    </location>
</feature>
<name>A0AA40D533_9PEZI</name>
<gene>
    <name evidence="2" type="ORF">DIS24_g2188</name>
</gene>
<comment type="caution">
    <text evidence="2">The sequence shown here is derived from an EMBL/GenBank/DDBJ whole genome shotgun (WGS) entry which is preliminary data.</text>
</comment>
<evidence type="ECO:0000313" key="2">
    <source>
        <dbReference type="EMBL" id="KAK0662002.1"/>
    </source>
</evidence>
<protein>
    <submittedName>
        <fullName evidence="2">Uncharacterized protein</fullName>
    </submittedName>
</protein>
<organism evidence="2 3">
    <name type="scientific">Lasiodiplodia hormozganensis</name>
    <dbReference type="NCBI Taxonomy" id="869390"/>
    <lineage>
        <taxon>Eukaryota</taxon>
        <taxon>Fungi</taxon>
        <taxon>Dikarya</taxon>
        <taxon>Ascomycota</taxon>
        <taxon>Pezizomycotina</taxon>
        <taxon>Dothideomycetes</taxon>
        <taxon>Dothideomycetes incertae sedis</taxon>
        <taxon>Botryosphaeriales</taxon>
        <taxon>Botryosphaeriaceae</taxon>
        <taxon>Lasiodiplodia</taxon>
    </lineage>
</organism>
<dbReference type="EMBL" id="JAUJDW010000007">
    <property type="protein sequence ID" value="KAK0662002.1"/>
    <property type="molecule type" value="Genomic_DNA"/>
</dbReference>
<sequence length="284" mass="33439">MSDYLDALRVPFICRDWPDEAATEKFWKKAHEDPEELARWIDLEASKDDRGTEIMEELFQGAMFFGFMQRLFGSAGLDVAYEDFTIRDDTDDEEENEEGNEEEYDEDIDDDMEDATDDDDPVEDEVTDQESNNHGNDDEMADESAESEEDNMVIEVGHLTTYAMYWMALETHRDNFEERKEFLWPQHQERFTVASRVINSLIRHRRARYARDSFIDGTELPLLDTIVLSCIILLEQLHEIPRHLFNGEAWFPSWELDHALWYYLRKGGWCSGEVCCIQEPQMET</sequence>
<dbReference type="AlphaFoldDB" id="A0AA40D533"/>
<keyword evidence="3" id="KW-1185">Reference proteome</keyword>
<feature type="compositionally biased region" description="Acidic residues" evidence="1">
    <location>
        <begin position="89"/>
        <end position="128"/>
    </location>
</feature>
<dbReference type="Proteomes" id="UP001175001">
    <property type="component" value="Unassembled WGS sequence"/>
</dbReference>
<evidence type="ECO:0000313" key="3">
    <source>
        <dbReference type="Proteomes" id="UP001175001"/>
    </source>
</evidence>
<feature type="region of interest" description="Disordered" evidence="1">
    <location>
        <begin position="87"/>
        <end position="149"/>
    </location>
</feature>
<proteinExistence type="predicted"/>
<reference evidence="2" key="1">
    <citation type="submission" date="2023-06" db="EMBL/GenBank/DDBJ databases">
        <title>Multi-omics analyses reveal the molecular pathogenesis toolkit of Lasiodiplodia hormozganensis, a cross-kingdom pathogen.</title>
        <authorList>
            <person name="Felix C."/>
            <person name="Meneses R."/>
            <person name="Goncalves M.F.M."/>
            <person name="Tilleman L."/>
            <person name="Duarte A.S."/>
            <person name="Jorrin-Novo J.V."/>
            <person name="Van De Peer Y."/>
            <person name="Deforce D."/>
            <person name="Van Nieuwerburgh F."/>
            <person name="Esteves A.C."/>
            <person name="Alves A."/>
        </authorList>
    </citation>
    <scope>NUCLEOTIDE SEQUENCE</scope>
    <source>
        <strain evidence="2">CBS 339.90</strain>
    </source>
</reference>
<accession>A0AA40D533</accession>
<evidence type="ECO:0000256" key="1">
    <source>
        <dbReference type="SAM" id="MobiDB-lite"/>
    </source>
</evidence>